<reference evidence="2" key="1">
    <citation type="submission" date="2023-10" db="EMBL/GenBank/DDBJ databases">
        <title>Genome assembly of Pristionchus species.</title>
        <authorList>
            <person name="Yoshida K."/>
            <person name="Sommer R.J."/>
        </authorList>
    </citation>
    <scope>NUCLEOTIDE SEQUENCE</scope>
    <source>
        <strain evidence="2">RS5133</strain>
    </source>
</reference>
<comment type="caution">
    <text evidence="2">The sequence shown here is derived from an EMBL/GenBank/DDBJ whole genome shotgun (WGS) entry which is preliminary data.</text>
</comment>
<name>A0AAV5VFC3_9BILA</name>
<evidence type="ECO:0008006" key="4">
    <source>
        <dbReference type="Google" id="ProtNLM"/>
    </source>
</evidence>
<evidence type="ECO:0000313" key="2">
    <source>
        <dbReference type="EMBL" id="GMT17290.1"/>
    </source>
</evidence>
<sequence>LYGLIHARHLLMSRNIPDGRQGLSGVPVEAMVMRHYARCCYGRSSKHQQTDEFPANLLAVALIHQLKRRQR</sequence>
<organism evidence="2 3">
    <name type="scientific">Pristionchus fissidentatus</name>
    <dbReference type="NCBI Taxonomy" id="1538716"/>
    <lineage>
        <taxon>Eukaryota</taxon>
        <taxon>Metazoa</taxon>
        <taxon>Ecdysozoa</taxon>
        <taxon>Nematoda</taxon>
        <taxon>Chromadorea</taxon>
        <taxon>Rhabditida</taxon>
        <taxon>Rhabditina</taxon>
        <taxon>Diplogasteromorpha</taxon>
        <taxon>Diplogasteroidea</taxon>
        <taxon>Neodiplogasteridae</taxon>
        <taxon>Pristionchus</taxon>
    </lineage>
</organism>
<dbReference type="EMBL" id="BTSY01000001">
    <property type="protein sequence ID" value="GMT11899.1"/>
    <property type="molecule type" value="Genomic_DNA"/>
</dbReference>
<dbReference type="EMBL" id="BTSY01000003">
    <property type="protein sequence ID" value="GMT17290.1"/>
    <property type="molecule type" value="Genomic_DNA"/>
</dbReference>
<dbReference type="Proteomes" id="UP001432322">
    <property type="component" value="Unassembled WGS sequence"/>
</dbReference>
<evidence type="ECO:0000313" key="1">
    <source>
        <dbReference type="EMBL" id="GMT11899.1"/>
    </source>
</evidence>
<dbReference type="AlphaFoldDB" id="A0AAV5VFC3"/>
<accession>A0AAV5VFC3</accession>
<protein>
    <recommendedName>
        <fullName evidence="4">Casein kinase II subunit beta</fullName>
    </recommendedName>
</protein>
<keyword evidence="3" id="KW-1185">Reference proteome</keyword>
<gene>
    <name evidence="1" type="ORF">PFISCL1PPCAC_3196</name>
    <name evidence="2" type="ORF">PFISCL1PPCAC_8587</name>
</gene>
<feature type="non-terminal residue" evidence="2">
    <location>
        <position position="1"/>
    </location>
</feature>
<proteinExistence type="predicted"/>
<evidence type="ECO:0000313" key="3">
    <source>
        <dbReference type="Proteomes" id="UP001432322"/>
    </source>
</evidence>